<dbReference type="PROSITE" id="PS51826">
    <property type="entry name" value="PSBD"/>
    <property type="match status" value="1"/>
</dbReference>
<comment type="caution">
    <text evidence="15">The sequence shown here is derived from an EMBL/GenBank/DDBJ whole genome shotgun (WGS) entry which is preliminary data.</text>
</comment>
<comment type="similarity">
    <text evidence="3 11">Belongs to the 2-oxoacid dehydrogenase family.</text>
</comment>
<dbReference type="InterPro" id="IPR004167">
    <property type="entry name" value="PSBD"/>
</dbReference>
<dbReference type="InterPro" id="IPR050537">
    <property type="entry name" value="2-oxoacid_dehydrogenase"/>
</dbReference>
<comment type="function">
    <text evidence="1 11">E2 component of the 2-oxoglutarate dehydrogenase (OGDH) complex which catalyzes the second step in the conversion of 2-oxoglutarate to succinyl-CoA and CO(2).</text>
</comment>
<dbReference type="GO" id="GO:0045252">
    <property type="term" value="C:oxoglutarate dehydrogenase complex"/>
    <property type="evidence" value="ECO:0007669"/>
    <property type="project" value="UniProtKB-UniRule"/>
</dbReference>
<proteinExistence type="inferred from homology"/>
<dbReference type="EC" id="2.3.1.61" evidence="4 11"/>
<organism evidence="15 16">
    <name type="scientific">Flavobacterium hercynium</name>
    <dbReference type="NCBI Taxonomy" id="387094"/>
    <lineage>
        <taxon>Bacteria</taxon>
        <taxon>Pseudomonadati</taxon>
        <taxon>Bacteroidota</taxon>
        <taxon>Flavobacteriia</taxon>
        <taxon>Flavobacteriales</taxon>
        <taxon>Flavobacteriaceae</taxon>
        <taxon>Flavobacterium</taxon>
    </lineage>
</organism>
<dbReference type="PANTHER" id="PTHR43416:SF5">
    <property type="entry name" value="DIHYDROLIPOYLLYSINE-RESIDUE SUCCINYLTRANSFERASE COMPONENT OF 2-OXOGLUTARATE DEHYDROGENASE COMPLEX, MITOCHONDRIAL"/>
    <property type="match status" value="1"/>
</dbReference>
<dbReference type="UniPathway" id="UPA00868">
    <property type="reaction ID" value="UER00840"/>
</dbReference>
<dbReference type="GO" id="GO:0005829">
    <property type="term" value="C:cytosol"/>
    <property type="evidence" value="ECO:0007669"/>
    <property type="project" value="TreeGrafter"/>
</dbReference>
<comment type="catalytic activity">
    <reaction evidence="10 11">
        <text>N(6)-[(R)-dihydrolipoyl]-L-lysyl-[protein] + succinyl-CoA = N(6)-[(R)-S(8)-succinyldihydrolipoyl]-L-lysyl-[protein] + CoA</text>
        <dbReference type="Rhea" id="RHEA:15213"/>
        <dbReference type="Rhea" id="RHEA-COMP:10475"/>
        <dbReference type="Rhea" id="RHEA-COMP:20092"/>
        <dbReference type="ChEBI" id="CHEBI:57287"/>
        <dbReference type="ChEBI" id="CHEBI:57292"/>
        <dbReference type="ChEBI" id="CHEBI:83100"/>
        <dbReference type="ChEBI" id="CHEBI:83120"/>
        <dbReference type="EC" id="2.3.1.61"/>
    </reaction>
</comment>
<dbReference type="SUPFAM" id="SSF47005">
    <property type="entry name" value="Peripheral subunit-binding domain of 2-oxo acid dehydrogenase complex"/>
    <property type="match status" value="1"/>
</dbReference>
<dbReference type="Pfam" id="PF00364">
    <property type="entry name" value="Biotin_lipoyl"/>
    <property type="match status" value="1"/>
</dbReference>
<comment type="cofactor">
    <cofactor evidence="11">
        <name>(R)-lipoate</name>
        <dbReference type="ChEBI" id="CHEBI:83088"/>
    </cofactor>
    <text evidence="11">Binds 1 lipoyl cofactor covalently.</text>
</comment>
<evidence type="ECO:0000259" key="14">
    <source>
        <dbReference type="PROSITE" id="PS51826"/>
    </source>
</evidence>
<evidence type="ECO:0000256" key="3">
    <source>
        <dbReference type="ARBA" id="ARBA00007317"/>
    </source>
</evidence>
<dbReference type="InterPro" id="IPR006255">
    <property type="entry name" value="SucB"/>
</dbReference>
<evidence type="ECO:0000256" key="7">
    <source>
        <dbReference type="ARBA" id="ARBA00022679"/>
    </source>
</evidence>
<dbReference type="InterPro" id="IPR036625">
    <property type="entry name" value="E3-bd_dom_sf"/>
</dbReference>
<evidence type="ECO:0000313" key="16">
    <source>
        <dbReference type="Proteomes" id="UP000198345"/>
    </source>
</evidence>
<dbReference type="NCBIfam" id="NF004309">
    <property type="entry name" value="PRK05704.1"/>
    <property type="match status" value="1"/>
</dbReference>
<accession>A0A226HEW4</accession>
<dbReference type="OrthoDB" id="9805770at2"/>
<dbReference type="PANTHER" id="PTHR43416">
    <property type="entry name" value="DIHYDROLIPOYLLYSINE-RESIDUE SUCCINYLTRANSFERASE COMPONENT OF 2-OXOGLUTARATE DEHYDROGENASE COMPLEX, MITOCHONDRIAL-RELATED"/>
    <property type="match status" value="1"/>
</dbReference>
<evidence type="ECO:0000256" key="2">
    <source>
        <dbReference type="ARBA" id="ARBA00005145"/>
    </source>
</evidence>
<evidence type="ECO:0000256" key="1">
    <source>
        <dbReference type="ARBA" id="ARBA00004052"/>
    </source>
</evidence>
<comment type="pathway">
    <text evidence="2 11">Amino-acid degradation; L-lysine degradation via saccharopine pathway; glutaryl-CoA from L-lysine: step 6/6.</text>
</comment>
<dbReference type="PROSITE" id="PS50968">
    <property type="entry name" value="BIOTINYL_LIPOYL"/>
    <property type="match status" value="1"/>
</dbReference>
<feature type="domain" description="Peripheral subunit-binding (PSBD)" evidence="14">
    <location>
        <begin position="125"/>
        <end position="162"/>
    </location>
</feature>
<dbReference type="Gene3D" id="2.40.50.100">
    <property type="match status" value="1"/>
</dbReference>
<evidence type="ECO:0000256" key="4">
    <source>
        <dbReference type="ARBA" id="ARBA00012945"/>
    </source>
</evidence>
<protein>
    <recommendedName>
        <fullName evidence="5 11">Dihydrolipoyllysine-residue succinyltransferase component of 2-oxoglutarate dehydrogenase complex</fullName>
        <ecNumber evidence="4 11">2.3.1.61</ecNumber>
    </recommendedName>
    <alternativeName>
        <fullName evidence="11">2-oxoglutarate dehydrogenase complex component E2</fullName>
    </alternativeName>
</protein>
<dbReference type="RefSeq" id="WP_089049333.1">
    <property type="nucleotide sequence ID" value="NZ_FXTV01000001.1"/>
</dbReference>
<dbReference type="GO" id="GO:0033512">
    <property type="term" value="P:L-lysine catabolic process to acetyl-CoA via saccharopine"/>
    <property type="evidence" value="ECO:0007669"/>
    <property type="project" value="UniProtKB-UniRule"/>
</dbReference>
<gene>
    <name evidence="15" type="ORF">B0A66_07990</name>
</gene>
<dbReference type="CDD" id="cd06849">
    <property type="entry name" value="lipoyl_domain"/>
    <property type="match status" value="1"/>
</dbReference>
<keyword evidence="6 11" id="KW-0816">Tricarboxylic acid cycle</keyword>
<dbReference type="InterPro" id="IPR011053">
    <property type="entry name" value="Single_hybrid_motif"/>
</dbReference>
<keyword evidence="8 11" id="KW-0450">Lipoyl</keyword>
<dbReference type="AlphaFoldDB" id="A0A226HEW4"/>
<name>A0A226HEW4_9FLAO</name>
<sequence>MILEMKVPSPGESIKEVEIATWLVKDGDYVEKDQAIAEVDSDKATLELPAEASGTITLKAEEGDAVAVGAVVCLIDTGAAKPAGDAPAAEAPKTEAPKAEVKAEAPKAEAPKAEVAPATTYASGTPSPAARKILDEKNIAPATVSGTGKAGRITKEDALNAVPSMGTPTGGNRGSERTKLSMLRRKVAERLVAAKNETAMLTTFNEVNMTPINLIRNEYKDAFKAKHGGLGLGFMSFFTKAVTRALQLYPDVNSMMDGDYKVAYDFADISIAVSGPKGLMVPVVRNAENLTFRGVEAEIKRLALRARDGQITVDDMTGGTFTITNGGVFGSMLSTPIINPPQSGILGMHNIIERPIAVNGKVEIHPMMYVALSYDHRIIDGRESVGFLVAVKEALENPLELLMNGDAKRALEL</sequence>
<dbReference type="EMBL" id="MUGW01000017">
    <property type="protein sequence ID" value="OXA92715.1"/>
    <property type="molecule type" value="Genomic_DNA"/>
</dbReference>
<dbReference type="InterPro" id="IPR023213">
    <property type="entry name" value="CAT-like_dom_sf"/>
</dbReference>
<dbReference type="NCBIfam" id="TIGR01347">
    <property type="entry name" value="sucB"/>
    <property type="match status" value="1"/>
</dbReference>
<dbReference type="Gene3D" id="4.10.320.10">
    <property type="entry name" value="E3-binding domain"/>
    <property type="match status" value="1"/>
</dbReference>
<evidence type="ECO:0000256" key="5">
    <source>
        <dbReference type="ARBA" id="ARBA00019511"/>
    </source>
</evidence>
<dbReference type="GO" id="GO:0006099">
    <property type="term" value="P:tricarboxylic acid cycle"/>
    <property type="evidence" value="ECO:0007669"/>
    <property type="project" value="UniProtKB-UniRule"/>
</dbReference>
<evidence type="ECO:0000256" key="12">
    <source>
        <dbReference type="SAM" id="MobiDB-lite"/>
    </source>
</evidence>
<keyword evidence="7 11" id="KW-0808">Transferase</keyword>
<keyword evidence="16" id="KW-1185">Reference proteome</keyword>
<keyword evidence="9 11" id="KW-0012">Acyltransferase</keyword>
<dbReference type="GO" id="GO:0004149">
    <property type="term" value="F:dihydrolipoyllysine-residue succinyltransferase activity"/>
    <property type="evidence" value="ECO:0007669"/>
    <property type="project" value="UniProtKB-UniRule"/>
</dbReference>
<feature type="domain" description="Lipoyl-binding" evidence="13">
    <location>
        <begin position="2"/>
        <end position="76"/>
    </location>
</feature>
<dbReference type="InterPro" id="IPR000089">
    <property type="entry name" value="Biotin_lipoyl"/>
</dbReference>
<evidence type="ECO:0000256" key="9">
    <source>
        <dbReference type="ARBA" id="ARBA00023315"/>
    </source>
</evidence>
<feature type="region of interest" description="Disordered" evidence="12">
    <location>
        <begin position="81"/>
        <end position="179"/>
    </location>
</feature>
<dbReference type="SUPFAM" id="SSF52777">
    <property type="entry name" value="CoA-dependent acyltransferases"/>
    <property type="match status" value="1"/>
</dbReference>
<evidence type="ECO:0000256" key="11">
    <source>
        <dbReference type="RuleBase" id="RU361138"/>
    </source>
</evidence>
<reference evidence="15 16" key="1">
    <citation type="submission" date="2016-11" db="EMBL/GenBank/DDBJ databases">
        <title>Whole genomes of Flavobacteriaceae.</title>
        <authorList>
            <person name="Stine C."/>
            <person name="Li C."/>
            <person name="Tadesse D."/>
        </authorList>
    </citation>
    <scope>NUCLEOTIDE SEQUENCE [LARGE SCALE GENOMIC DNA]</scope>
    <source>
        <strain evidence="15 16">DSM 18292</strain>
    </source>
</reference>
<feature type="compositionally biased region" description="Low complexity" evidence="12">
    <location>
        <begin position="81"/>
        <end position="91"/>
    </location>
</feature>
<dbReference type="Pfam" id="PF00198">
    <property type="entry name" value="2-oxoacid_dh"/>
    <property type="match status" value="1"/>
</dbReference>
<dbReference type="Proteomes" id="UP000198345">
    <property type="component" value="Unassembled WGS sequence"/>
</dbReference>
<dbReference type="InterPro" id="IPR001078">
    <property type="entry name" value="2-oxoacid_DH_actylTfrase"/>
</dbReference>
<feature type="compositionally biased region" description="Basic and acidic residues" evidence="12">
    <location>
        <begin position="92"/>
        <end position="112"/>
    </location>
</feature>
<evidence type="ECO:0000313" key="15">
    <source>
        <dbReference type="EMBL" id="OXA92715.1"/>
    </source>
</evidence>
<evidence type="ECO:0000256" key="10">
    <source>
        <dbReference type="ARBA" id="ARBA00052761"/>
    </source>
</evidence>
<dbReference type="Pfam" id="PF02817">
    <property type="entry name" value="E3_binding"/>
    <property type="match status" value="1"/>
</dbReference>
<evidence type="ECO:0000259" key="13">
    <source>
        <dbReference type="PROSITE" id="PS50968"/>
    </source>
</evidence>
<evidence type="ECO:0000256" key="8">
    <source>
        <dbReference type="ARBA" id="ARBA00022823"/>
    </source>
</evidence>
<dbReference type="Gene3D" id="3.30.559.10">
    <property type="entry name" value="Chloramphenicol acetyltransferase-like domain"/>
    <property type="match status" value="1"/>
</dbReference>
<evidence type="ECO:0000256" key="6">
    <source>
        <dbReference type="ARBA" id="ARBA00022532"/>
    </source>
</evidence>
<dbReference type="SUPFAM" id="SSF51230">
    <property type="entry name" value="Single hybrid motif"/>
    <property type="match status" value="1"/>
</dbReference>